<evidence type="ECO:0000259" key="3">
    <source>
        <dbReference type="Pfam" id="PF00588"/>
    </source>
</evidence>
<dbReference type="SUPFAM" id="SSF75217">
    <property type="entry name" value="alpha/beta knot"/>
    <property type="match status" value="1"/>
</dbReference>
<keyword evidence="5" id="KW-1185">Reference proteome</keyword>
<dbReference type="InterPro" id="IPR029026">
    <property type="entry name" value="tRNA_m1G_MTases_N"/>
</dbReference>
<dbReference type="RefSeq" id="WP_172274683.1">
    <property type="nucleotide sequence ID" value="NZ_CASGMU010000005.1"/>
</dbReference>
<dbReference type="CDD" id="cd18095">
    <property type="entry name" value="SpoU-like_rRNA-MTase"/>
    <property type="match status" value="1"/>
</dbReference>
<accession>A0ABX2AKE3</accession>
<comment type="caution">
    <text evidence="4">The sequence shown here is derived from an EMBL/GenBank/DDBJ whole genome shotgun (WGS) entry which is preliminary data.</text>
</comment>
<dbReference type="SUPFAM" id="SSF55315">
    <property type="entry name" value="L30e-like"/>
    <property type="match status" value="1"/>
</dbReference>
<protein>
    <submittedName>
        <fullName evidence="4">RNA methyltransferase</fullName>
    </submittedName>
</protein>
<evidence type="ECO:0000256" key="1">
    <source>
        <dbReference type="ARBA" id="ARBA00022603"/>
    </source>
</evidence>
<dbReference type="InterPro" id="IPR001537">
    <property type="entry name" value="SpoU_MeTrfase"/>
</dbReference>
<keyword evidence="2" id="KW-0808">Transferase</keyword>
<evidence type="ECO:0000313" key="5">
    <source>
        <dbReference type="Proteomes" id="UP000714420"/>
    </source>
</evidence>
<dbReference type="InterPro" id="IPR029064">
    <property type="entry name" value="Ribosomal_eL30-like_sf"/>
</dbReference>
<dbReference type="PANTHER" id="PTHR43191">
    <property type="entry name" value="RRNA METHYLTRANSFERASE 3"/>
    <property type="match status" value="1"/>
</dbReference>
<dbReference type="Gene3D" id="3.40.1280.10">
    <property type="match status" value="1"/>
</dbReference>
<feature type="domain" description="tRNA/rRNA methyltransferase SpoU type" evidence="3">
    <location>
        <begin position="122"/>
        <end position="260"/>
    </location>
</feature>
<dbReference type="Gene3D" id="3.30.1330.30">
    <property type="match status" value="1"/>
</dbReference>
<dbReference type="PANTHER" id="PTHR43191:SF12">
    <property type="entry name" value="RRNA METHYLASE"/>
    <property type="match status" value="1"/>
</dbReference>
<dbReference type="GO" id="GO:0008168">
    <property type="term" value="F:methyltransferase activity"/>
    <property type="evidence" value="ECO:0007669"/>
    <property type="project" value="UniProtKB-KW"/>
</dbReference>
<keyword evidence="1 4" id="KW-0489">Methyltransferase</keyword>
<dbReference type="InterPro" id="IPR029028">
    <property type="entry name" value="Alpha/beta_knot_MTases"/>
</dbReference>
<organism evidence="4 5">
    <name type="scientific">Xylanibacter muris</name>
    <dbReference type="NCBI Taxonomy" id="2736290"/>
    <lineage>
        <taxon>Bacteria</taxon>
        <taxon>Pseudomonadati</taxon>
        <taxon>Bacteroidota</taxon>
        <taxon>Bacteroidia</taxon>
        <taxon>Bacteroidales</taxon>
        <taxon>Prevotellaceae</taxon>
        <taxon>Xylanibacter</taxon>
    </lineage>
</organism>
<name>A0ABX2AKE3_9BACT</name>
<dbReference type="Pfam" id="PF00588">
    <property type="entry name" value="SpoU_methylase"/>
    <property type="match status" value="1"/>
</dbReference>
<dbReference type="Proteomes" id="UP000714420">
    <property type="component" value="Unassembled WGS sequence"/>
</dbReference>
<sequence>MAVIEISTLGYPGVEVFGRLTEAQLRSRVEPEKGVFIVESPKVIRVALDAGYEPLALMCERKHITGDASDIVERCGDIPVYTGDRELLARLTGYTLTRGVLCAMRRPKPVSVGDVCRGARRIVVIDGVVDTTNIGAIFRSAAALGIDGVLLTTTSCDPLNRRAVRVSMGSVFLVPWAWLDIPLPELGRYGFRTAAMALTDDSLTIDNPVLAAEPRLAIVMGTEGDGLAHETISQVDYVVRIPMYHCVDSLNVAAAAAVAFWELRAKG</sequence>
<dbReference type="GO" id="GO:0032259">
    <property type="term" value="P:methylation"/>
    <property type="evidence" value="ECO:0007669"/>
    <property type="project" value="UniProtKB-KW"/>
</dbReference>
<gene>
    <name evidence="4" type="ORF">HPS56_04745</name>
</gene>
<dbReference type="EMBL" id="JABKKF010000003">
    <property type="protein sequence ID" value="NPD91668.1"/>
    <property type="molecule type" value="Genomic_DNA"/>
</dbReference>
<dbReference type="InterPro" id="IPR051259">
    <property type="entry name" value="rRNA_Methyltransferase"/>
</dbReference>
<proteinExistence type="predicted"/>
<reference evidence="4 5" key="1">
    <citation type="submission" date="2020-05" db="EMBL/GenBank/DDBJ databases">
        <title>Distinct polysaccharide utilization as determinants for interspecies competition between intestinal Prevotella spp.</title>
        <authorList>
            <person name="Galvez E.J.C."/>
            <person name="Iljazovic A."/>
            <person name="Strowig T."/>
        </authorList>
    </citation>
    <scope>NUCLEOTIDE SEQUENCE [LARGE SCALE GENOMIC DNA]</scope>
    <source>
        <strain evidence="4 5">PMUR</strain>
    </source>
</reference>
<evidence type="ECO:0000256" key="2">
    <source>
        <dbReference type="ARBA" id="ARBA00022679"/>
    </source>
</evidence>
<evidence type="ECO:0000313" key="4">
    <source>
        <dbReference type="EMBL" id="NPD91668.1"/>
    </source>
</evidence>